<comment type="caution">
    <text evidence="5">The sequence shown here is derived from an EMBL/GenBank/DDBJ whole genome shotgun (WGS) entry which is preliminary data.</text>
</comment>
<protein>
    <submittedName>
        <fullName evidence="5">MarR family transcriptional regulator</fullName>
    </submittedName>
</protein>
<dbReference type="InterPro" id="IPR036388">
    <property type="entry name" value="WH-like_DNA-bd_sf"/>
</dbReference>
<feature type="domain" description="HTH marR-type" evidence="4">
    <location>
        <begin position="4"/>
        <end position="136"/>
    </location>
</feature>
<dbReference type="AlphaFoldDB" id="A0A9J6NW74"/>
<dbReference type="InterPro" id="IPR036390">
    <property type="entry name" value="WH_DNA-bd_sf"/>
</dbReference>
<dbReference type="RefSeq" id="WP_250857102.1">
    <property type="nucleotide sequence ID" value="NZ_JAGSOJ010000001.1"/>
</dbReference>
<gene>
    <name evidence="5" type="ORF">KDK92_00725</name>
</gene>
<keyword evidence="2" id="KW-0238">DNA-binding</keyword>
<dbReference type="PANTHER" id="PTHR42756:SF2">
    <property type="entry name" value="MARR FAMILY REGULATORY PROTEIN"/>
    <property type="match status" value="1"/>
</dbReference>
<accession>A0A9J6NW74</accession>
<dbReference type="Gene3D" id="1.10.10.10">
    <property type="entry name" value="Winged helix-like DNA-binding domain superfamily/Winged helix DNA-binding domain"/>
    <property type="match status" value="1"/>
</dbReference>
<name>A0A9J6NW74_9CLOT</name>
<dbReference type="PRINTS" id="PR00598">
    <property type="entry name" value="HTHMARR"/>
</dbReference>
<evidence type="ECO:0000313" key="5">
    <source>
        <dbReference type="EMBL" id="MCM1988246.1"/>
    </source>
</evidence>
<dbReference type="PROSITE" id="PS50995">
    <property type="entry name" value="HTH_MARR_2"/>
    <property type="match status" value="1"/>
</dbReference>
<reference evidence="5" key="2">
    <citation type="submission" date="2021-04" db="EMBL/GenBank/DDBJ databases">
        <authorList>
            <person name="Dong X."/>
        </authorList>
    </citation>
    <scope>NUCLEOTIDE SEQUENCE</scope>
    <source>
        <strain evidence="5">ZWT</strain>
    </source>
</reference>
<evidence type="ECO:0000256" key="3">
    <source>
        <dbReference type="ARBA" id="ARBA00023163"/>
    </source>
</evidence>
<evidence type="ECO:0000313" key="6">
    <source>
        <dbReference type="Proteomes" id="UP001056429"/>
    </source>
</evidence>
<proteinExistence type="predicted"/>
<dbReference type="GO" id="GO:0003677">
    <property type="term" value="F:DNA binding"/>
    <property type="evidence" value="ECO:0007669"/>
    <property type="project" value="UniProtKB-KW"/>
</dbReference>
<dbReference type="SMART" id="SM00347">
    <property type="entry name" value="HTH_MARR"/>
    <property type="match status" value="1"/>
</dbReference>
<dbReference type="GO" id="GO:0003700">
    <property type="term" value="F:DNA-binding transcription factor activity"/>
    <property type="evidence" value="ECO:0007669"/>
    <property type="project" value="InterPro"/>
</dbReference>
<reference evidence="5" key="1">
    <citation type="journal article" date="2021" name="mSystems">
        <title>Bacteria and Archaea Synergistically Convert Glycine Betaine to Biogenic Methane in the Formosa Cold Seep of the South China Sea.</title>
        <authorList>
            <person name="Li L."/>
            <person name="Zhang W."/>
            <person name="Zhang S."/>
            <person name="Song L."/>
            <person name="Sun Q."/>
            <person name="Zhang H."/>
            <person name="Xiang H."/>
            <person name="Dong X."/>
        </authorList>
    </citation>
    <scope>NUCLEOTIDE SEQUENCE</scope>
    <source>
        <strain evidence="5">ZWT</strain>
    </source>
</reference>
<keyword evidence="3" id="KW-0804">Transcription</keyword>
<dbReference type="PANTHER" id="PTHR42756">
    <property type="entry name" value="TRANSCRIPTIONAL REGULATOR, MARR"/>
    <property type="match status" value="1"/>
</dbReference>
<organism evidence="5 6">
    <name type="scientific">Oceanirhabdus seepicola</name>
    <dbReference type="NCBI Taxonomy" id="2828781"/>
    <lineage>
        <taxon>Bacteria</taxon>
        <taxon>Bacillati</taxon>
        <taxon>Bacillota</taxon>
        <taxon>Clostridia</taxon>
        <taxon>Eubacteriales</taxon>
        <taxon>Clostridiaceae</taxon>
        <taxon>Oceanirhabdus</taxon>
    </lineage>
</organism>
<dbReference type="SUPFAM" id="SSF46785">
    <property type="entry name" value="Winged helix' DNA-binding domain"/>
    <property type="match status" value="1"/>
</dbReference>
<dbReference type="Proteomes" id="UP001056429">
    <property type="component" value="Unassembled WGS sequence"/>
</dbReference>
<evidence type="ECO:0000256" key="2">
    <source>
        <dbReference type="ARBA" id="ARBA00023125"/>
    </source>
</evidence>
<evidence type="ECO:0000256" key="1">
    <source>
        <dbReference type="ARBA" id="ARBA00023015"/>
    </source>
</evidence>
<dbReference type="InterPro" id="IPR000835">
    <property type="entry name" value="HTH_MarR-typ"/>
</dbReference>
<evidence type="ECO:0000259" key="4">
    <source>
        <dbReference type="PROSITE" id="PS50995"/>
    </source>
</evidence>
<dbReference type="Pfam" id="PF12802">
    <property type="entry name" value="MarR_2"/>
    <property type="match status" value="1"/>
</dbReference>
<keyword evidence="1" id="KW-0805">Transcription regulation</keyword>
<sequence>MKFNQYVGRNMSNITKHFKIYFNYGLKPYGLTASQGVVLLVLYGNDGVNQEQLIEVLNYDKSVMARVVKSLVELGYIERRVNPKDKRAYELYLTNKMDEIKPVIFDLLKEWDKSLMEFLTEEELLLLNGTIEKINKRAQLKSKEMKENYESGKRKS</sequence>
<dbReference type="EMBL" id="JAGSOJ010000001">
    <property type="protein sequence ID" value="MCM1988246.1"/>
    <property type="molecule type" value="Genomic_DNA"/>
</dbReference>
<keyword evidence="6" id="KW-1185">Reference proteome</keyword>